<keyword evidence="1" id="KW-1133">Transmembrane helix</keyword>
<proteinExistence type="predicted"/>
<accession>A0ABQ7EB08</accession>
<dbReference type="Proteomes" id="UP000266723">
    <property type="component" value="Unassembled WGS sequence"/>
</dbReference>
<evidence type="ECO:0000313" key="3">
    <source>
        <dbReference type="Proteomes" id="UP000266723"/>
    </source>
</evidence>
<dbReference type="EMBL" id="QGKV02000299">
    <property type="protein sequence ID" value="KAF3593810.1"/>
    <property type="molecule type" value="Genomic_DNA"/>
</dbReference>
<keyword evidence="1" id="KW-0472">Membrane</keyword>
<evidence type="ECO:0008006" key="4">
    <source>
        <dbReference type="Google" id="ProtNLM"/>
    </source>
</evidence>
<feature type="transmembrane region" description="Helical" evidence="1">
    <location>
        <begin position="46"/>
        <end position="67"/>
    </location>
</feature>
<keyword evidence="1" id="KW-0812">Transmembrane</keyword>
<comment type="caution">
    <text evidence="2">The sequence shown here is derived from an EMBL/GenBank/DDBJ whole genome shotgun (WGS) entry which is preliminary data.</text>
</comment>
<sequence>MSPKAWIHIRVGDMMGSSPPPDVEPVSMIIGSQSLSPSGLPRPVSAAGYFFIVSALLTVEFDIGIVMI</sequence>
<evidence type="ECO:0000313" key="2">
    <source>
        <dbReference type="EMBL" id="KAF3593810.1"/>
    </source>
</evidence>
<evidence type="ECO:0000256" key="1">
    <source>
        <dbReference type="SAM" id="Phobius"/>
    </source>
</evidence>
<name>A0ABQ7EB08_BRACR</name>
<protein>
    <recommendedName>
        <fullName evidence="4">NADH:quinone oxidoreductase/Mrp antiporter membrane subunit domain-containing protein</fullName>
    </recommendedName>
</protein>
<organism evidence="2 3">
    <name type="scientific">Brassica cretica</name>
    <name type="common">Mustard</name>
    <dbReference type="NCBI Taxonomy" id="69181"/>
    <lineage>
        <taxon>Eukaryota</taxon>
        <taxon>Viridiplantae</taxon>
        <taxon>Streptophyta</taxon>
        <taxon>Embryophyta</taxon>
        <taxon>Tracheophyta</taxon>
        <taxon>Spermatophyta</taxon>
        <taxon>Magnoliopsida</taxon>
        <taxon>eudicotyledons</taxon>
        <taxon>Gunneridae</taxon>
        <taxon>Pentapetalae</taxon>
        <taxon>rosids</taxon>
        <taxon>malvids</taxon>
        <taxon>Brassicales</taxon>
        <taxon>Brassicaceae</taxon>
        <taxon>Brassiceae</taxon>
        <taxon>Brassica</taxon>
    </lineage>
</organism>
<reference evidence="2 3" key="1">
    <citation type="journal article" date="2020" name="BMC Genomics">
        <title>Intraspecific diversification of the crop wild relative Brassica cretica Lam. using demographic model selection.</title>
        <authorList>
            <person name="Kioukis A."/>
            <person name="Michalopoulou V.A."/>
            <person name="Briers L."/>
            <person name="Pirintsos S."/>
            <person name="Studholme D.J."/>
            <person name="Pavlidis P."/>
            <person name="Sarris P.F."/>
        </authorList>
    </citation>
    <scope>NUCLEOTIDE SEQUENCE [LARGE SCALE GENOMIC DNA]</scope>
    <source>
        <strain evidence="3">cv. PFS-1207/04</strain>
    </source>
</reference>
<keyword evidence="3" id="KW-1185">Reference proteome</keyword>
<gene>
    <name evidence="2" type="ORF">DY000_02023071</name>
</gene>